<evidence type="ECO:0000313" key="2">
    <source>
        <dbReference type="EMBL" id="KAF0033040.1"/>
    </source>
</evidence>
<protein>
    <submittedName>
        <fullName evidence="2">Uncharacterized protein</fullName>
    </submittedName>
</protein>
<evidence type="ECO:0000256" key="1">
    <source>
        <dbReference type="SAM" id="MobiDB-lite"/>
    </source>
</evidence>
<sequence>MDATDVLTSRVSRCPPLTFPLSAVQLRARPRRGSAASTPRTRNERIGGKGEKEGDSFDGALPPWQSVMGSKGGLVVTQAGSAVRVLIEMTEELESLQDGDASAKRQLVQTTQGNKVLLSLLLQEKLIRKSP</sequence>
<dbReference type="AlphaFoldDB" id="A0A6A4SMB5"/>
<comment type="caution">
    <text evidence="2">The sequence shown here is derived from an EMBL/GenBank/DDBJ whole genome shotgun (WGS) entry which is preliminary data.</text>
</comment>
<feature type="compositionally biased region" description="Basic and acidic residues" evidence="1">
    <location>
        <begin position="41"/>
        <end position="55"/>
    </location>
</feature>
<proteinExistence type="predicted"/>
<evidence type="ECO:0000313" key="3">
    <source>
        <dbReference type="Proteomes" id="UP000438429"/>
    </source>
</evidence>
<dbReference type="Proteomes" id="UP000438429">
    <property type="component" value="Unassembled WGS sequence"/>
</dbReference>
<feature type="region of interest" description="Disordered" evidence="1">
    <location>
        <begin position="25"/>
        <end position="63"/>
    </location>
</feature>
<accession>A0A6A4SMB5</accession>
<reference evidence="2 3" key="1">
    <citation type="submission" date="2019-06" db="EMBL/GenBank/DDBJ databases">
        <title>Draft genomes of female and male turbot (Scophthalmus maximus).</title>
        <authorList>
            <person name="Xu H."/>
            <person name="Xu X.-W."/>
            <person name="Shao C."/>
            <person name="Chen S."/>
        </authorList>
    </citation>
    <scope>NUCLEOTIDE SEQUENCE [LARGE SCALE GENOMIC DNA]</scope>
    <source>
        <strain evidence="2">Ysfricsl-2016a</strain>
        <tissue evidence="2">Blood</tissue>
    </source>
</reference>
<name>A0A6A4SMB5_SCOMX</name>
<dbReference type="EMBL" id="VEVO01000013">
    <property type="protein sequence ID" value="KAF0033040.1"/>
    <property type="molecule type" value="Genomic_DNA"/>
</dbReference>
<gene>
    <name evidence="2" type="ORF">F2P81_015330</name>
</gene>
<organism evidence="2 3">
    <name type="scientific">Scophthalmus maximus</name>
    <name type="common">Turbot</name>
    <name type="synonym">Psetta maxima</name>
    <dbReference type="NCBI Taxonomy" id="52904"/>
    <lineage>
        <taxon>Eukaryota</taxon>
        <taxon>Metazoa</taxon>
        <taxon>Chordata</taxon>
        <taxon>Craniata</taxon>
        <taxon>Vertebrata</taxon>
        <taxon>Euteleostomi</taxon>
        <taxon>Actinopterygii</taxon>
        <taxon>Neopterygii</taxon>
        <taxon>Teleostei</taxon>
        <taxon>Neoteleostei</taxon>
        <taxon>Acanthomorphata</taxon>
        <taxon>Carangaria</taxon>
        <taxon>Pleuronectiformes</taxon>
        <taxon>Pleuronectoidei</taxon>
        <taxon>Scophthalmidae</taxon>
        <taxon>Scophthalmus</taxon>
    </lineage>
</organism>